<gene>
    <name evidence="2" type="ORF">GPLA_2122</name>
</gene>
<dbReference type="RefSeq" id="WP_007104810.1">
    <property type="nucleotide sequence ID" value="NZ_BAER01000046.1"/>
</dbReference>
<reference evidence="3" key="1">
    <citation type="journal article" date="2014" name="Environ. Microbiol.">
        <title>Comparative genomics of the marine bacterial genus Glaciecola reveals the high degree of genomic diversity and genomic characteristic for cold adaptation.</title>
        <authorList>
            <person name="Qin Q.L."/>
            <person name="Xie B.B."/>
            <person name="Yu Y."/>
            <person name="Shu Y.L."/>
            <person name="Rong J.C."/>
            <person name="Zhang Y.J."/>
            <person name="Zhao D.L."/>
            <person name="Chen X.L."/>
            <person name="Zhang X.Y."/>
            <person name="Chen B."/>
            <person name="Zhou B.C."/>
            <person name="Zhang Y.Z."/>
        </authorList>
    </citation>
    <scope>NUCLEOTIDE SEQUENCE [LARGE SCALE GENOMIC DNA]</scope>
    <source>
        <strain evidence="3">LMG 21857</strain>
    </source>
</reference>
<dbReference type="OrthoDB" id="72039at72275"/>
<evidence type="ECO:0000313" key="3">
    <source>
        <dbReference type="Proteomes" id="UP000006322"/>
    </source>
</evidence>
<proteinExistence type="predicted"/>
<feature type="transmembrane region" description="Helical" evidence="1">
    <location>
        <begin position="30"/>
        <end position="52"/>
    </location>
</feature>
<accession>K6ZRU5</accession>
<keyword evidence="3" id="KW-1185">Reference proteome</keyword>
<dbReference type="Proteomes" id="UP000006322">
    <property type="component" value="Unassembled WGS sequence"/>
</dbReference>
<name>K6ZRU5_9ALTE</name>
<organism evidence="2 3">
    <name type="scientific">Paraglaciecola polaris LMG 21857</name>
    <dbReference type="NCBI Taxonomy" id="1129793"/>
    <lineage>
        <taxon>Bacteria</taxon>
        <taxon>Pseudomonadati</taxon>
        <taxon>Pseudomonadota</taxon>
        <taxon>Gammaproteobacteria</taxon>
        <taxon>Alteromonadales</taxon>
        <taxon>Alteromonadaceae</taxon>
        <taxon>Paraglaciecola</taxon>
    </lineage>
</organism>
<sequence length="99" mass="10898">MATLFPFPTATSELKLNPNVEMRSRPKGKLGSLILLDLLGVVLMLMGLRQQFHQQGFLPEVLNVSYAGVMMLIAGVALTLPFFIWSIKASFGAFNKSVK</sequence>
<keyword evidence="1" id="KW-0812">Transmembrane</keyword>
<keyword evidence="1" id="KW-0472">Membrane</keyword>
<keyword evidence="1" id="KW-1133">Transmembrane helix</keyword>
<dbReference type="AlphaFoldDB" id="K6ZRU5"/>
<evidence type="ECO:0000256" key="1">
    <source>
        <dbReference type="SAM" id="Phobius"/>
    </source>
</evidence>
<evidence type="ECO:0000313" key="2">
    <source>
        <dbReference type="EMBL" id="GAC33027.1"/>
    </source>
</evidence>
<protein>
    <submittedName>
        <fullName evidence="2">Uncharacterized protein</fullName>
    </submittedName>
</protein>
<dbReference type="EMBL" id="BAER01000046">
    <property type="protein sequence ID" value="GAC33027.1"/>
    <property type="molecule type" value="Genomic_DNA"/>
</dbReference>
<feature type="transmembrane region" description="Helical" evidence="1">
    <location>
        <begin position="64"/>
        <end position="87"/>
    </location>
</feature>
<comment type="caution">
    <text evidence="2">The sequence shown here is derived from an EMBL/GenBank/DDBJ whole genome shotgun (WGS) entry which is preliminary data.</text>
</comment>